<evidence type="ECO:0000313" key="1">
    <source>
        <dbReference type="EMBL" id="BBX82213.1"/>
    </source>
</evidence>
<protein>
    <submittedName>
        <fullName evidence="1">Uncharacterized protein</fullName>
    </submittedName>
</protein>
<evidence type="ECO:0000313" key="2">
    <source>
        <dbReference type="Proteomes" id="UP000465609"/>
    </source>
</evidence>
<dbReference type="EMBL" id="AP022577">
    <property type="protein sequence ID" value="BBX82213.1"/>
    <property type="molecule type" value="Genomic_DNA"/>
</dbReference>
<organism evidence="1 2">
    <name type="scientific">Mycolicibacterium aubagnense</name>
    <dbReference type="NCBI Taxonomy" id="319707"/>
    <lineage>
        <taxon>Bacteria</taxon>
        <taxon>Bacillati</taxon>
        <taxon>Actinomycetota</taxon>
        <taxon>Actinomycetes</taxon>
        <taxon>Mycobacteriales</taxon>
        <taxon>Mycobacteriaceae</taxon>
        <taxon>Mycolicibacterium</taxon>
    </lineage>
</organism>
<gene>
    <name evidence="1" type="ORF">MAUB_00860</name>
</gene>
<accession>A0ABM7I6M4</accession>
<dbReference type="Proteomes" id="UP000465609">
    <property type="component" value="Chromosome"/>
</dbReference>
<proteinExistence type="predicted"/>
<reference evidence="1 2" key="1">
    <citation type="journal article" date="2019" name="Emerg. Microbes Infect.">
        <title>Comprehensive subspecies identification of 175 nontuberculous mycobacteria species based on 7547 genomic profiles.</title>
        <authorList>
            <person name="Matsumoto Y."/>
            <person name="Kinjo T."/>
            <person name="Motooka D."/>
            <person name="Nabeya D."/>
            <person name="Jung N."/>
            <person name="Uechi K."/>
            <person name="Horii T."/>
            <person name="Iida T."/>
            <person name="Fujita J."/>
            <person name="Nakamura S."/>
        </authorList>
    </citation>
    <scope>NUCLEOTIDE SEQUENCE [LARGE SCALE GENOMIC DNA]</scope>
    <source>
        <strain evidence="1 2">JCM 15296</strain>
    </source>
</reference>
<keyword evidence="2" id="KW-1185">Reference proteome</keyword>
<name>A0ABM7I6M4_9MYCO</name>
<sequence>MVTSAAYELAVRFSMPCVDIWRCAVVYARTEAAASASAAGAAGSGAGAAELTAGVAGGVGDAVTPAVVLGVPAESAGEHPTSAGRKAKTTAAKRIAEASDMVAHDRRGAIAAVRTARQAGV</sequence>